<dbReference type="CDD" id="cd02440">
    <property type="entry name" value="AdoMet_MTases"/>
    <property type="match status" value="1"/>
</dbReference>
<proteinExistence type="predicted"/>
<dbReference type="SUPFAM" id="SSF53335">
    <property type="entry name" value="S-adenosyl-L-methionine-dependent methyltransferases"/>
    <property type="match status" value="1"/>
</dbReference>
<organism evidence="1 2">
    <name type="scientific">Emydomyces testavorans</name>
    <dbReference type="NCBI Taxonomy" id="2070801"/>
    <lineage>
        <taxon>Eukaryota</taxon>
        <taxon>Fungi</taxon>
        <taxon>Dikarya</taxon>
        <taxon>Ascomycota</taxon>
        <taxon>Pezizomycotina</taxon>
        <taxon>Eurotiomycetes</taxon>
        <taxon>Eurotiomycetidae</taxon>
        <taxon>Onygenales</taxon>
        <taxon>Nannizziopsiaceae</taxon>
        <taxon>Emydomyces</taxon>
    </lineage>
</organism>
<dbReference type="AlphaFoldDB" id="A0AAF0DGA6"/>
<dbReference type="Gene3D" id="3.40.50.150">
    <property type="entry name" value="Vaccinia Virus protein VP39"/>
    <property type="match status" value="1"/>
</dbReference>
<evidence type="ECO:0000313" key="1">
    <source>
        <dbReference type="EMBL" id="WEW56947.1"/>
    </source>
</evidence>
<reference evidence="1" key="1">
    <citation type="submission" date="2023-03" db="EMBL/GenBank/DDBJ databases">
        <title>Emydomyces testavorans Genome Sequence.</title>
        <authorList>
            <person name="Hoyer L."/>
        </authorList>
    </citation>
    <scope>NUCLEOTIDE SEQUENCE</scope>
    <source>
        <strain evidence="1">16-2883</strain>
    </source>
</reference>
<dbReference type="EMBL" id="CP120627">
    <property type="protein sequence ID" value="WEW56947.1"/>
    <property type="molecule type" value="Genomic_DNA"/>
</dbReference>
<sequence>MVTVDNPPPAKVFGGTEGQYLLPHHVTEIDRLRRQHEHVKASCDGQLLAFPLPESAQTLRVLDSGCADGTWLLDLTSLYPQHRFSLHGIDIGSHLFMNHRGLDLRKHDLRQPLPEEWKKSFDIIHQRFLVWGLKATEWSSVLRNLRAALKPGGRIQLVECKWVFPENWATHPQQHRLALTQIWSTESAGMDLYIEEKLERLLEEEGFDDVTTVCHDLAYGATAKKPENREPSAELWIESFRHLATRMGEEGIPGVAKTAEEYHTFLDSLVEEFKQKGYSPTLKMISARKPSNESYQRL</sequence>
<dbReference type="Proteomes" id="UP001219355">
    <property type="component" value="Chromosome 1"/>
</dbReference>
<evidence type="ECO:0000313" key="2">
    <source>
        <dbReference type="Proteomes" id="UP001219355"/>
    </source>
</evidence>
<name>A0AAF0DGA6_9EURO</name>
<keyword evidence="2" id="KW-1185">Reference proteome</keyword>
<dbReference type="Pfam" id="PF13489">
    <property type="entry name" value="Methyltransf_23"/>
    <property type="match status" value="1"/>
</dbReference>
<protein>
    <recommendedName>
        <fullName evidence="3">Methyltransferase</fullName>
    </recommendedName>
</protein>
<evidence type="ECO:0008006" key="3">
    <source>
        <dbReference type="Google" id="ProtNLM"/>
    </source>
</evidence>
<dbReference type="PANTHER" id="PTHR43861">
    <property type="entry name" value="TRANS-ACONITATE 2-METHYLTRANSFERASE-RELATED"/>
    <property type="match status" value="1"/>
</dbReference>
<accession>A0AAF0DGA6</accession>
<dbReference type="InterPro" id="IPR029063">
    <property type="entry name" value="SAM-dependent_MTases_sf"/>
</dbReference>
<gene>
    <name evidence="1" type="ORF">PRK78_002406</name>
</gene>